<evidence type="ECO:0000313" key="1">
    <source>
        <dbReference type="EMBL" id="RGW72767.1"/>
    </source>
</evidence>
<sequence>MENSKREIESFLYLYPSAIKYYDSIKYNQQKVSNKQLKQMETFYGILIDIVNDWMKVLLKDEIVIIKYKYFNCLNYTQIAIEANYSNHSSIIKKKDKILAKIQHYRRYYI</sequence>
<evidence type="ECO:0008006" key="3">
    <source>
        <dbReference type="Google" id="ProtNLM"/>
    </source>
</evidence>
<organism evidence="1 2">
    <name type="scientific">Holdemanella biformis</name>
    <dbReference type="NCBI Taxonomy" id="1735"/>
    <lineage>
        <taxon>Bacteria</taxon>
        <taxon>Bacillati</taxon>
        <taxon>Bacillota</taxon>
        <taxon>Erysipelotrichia</taxon>
        <taxon>Erysipelotrichales</taxon>
        <taxon>Erysipelotrichaceae</taxon>
        <taxon>Holdemanella</taxon>
    </lineage>
</organism>
<name>A0A413CR91_9FIRM</name>
<dbReference type="AlphaFoldDB" id="A0A413CR91"/>
<comment type="caution">
    <text evidence="1">The sequence shown here is derived from an EMBL/GenBank/DDBJ whole genome shotgun (WGS) entry which is preliminary data.</text>
</comment>
<protein>
    <recommendedName>
        <fullName evidence="3">Sigma-70 family RNA polymerase sigma factor</fullName>
    </recommendedName>
</protein>
<proteinExistence type="predicted"/>
<reference evidence="1 2" key="1">
    <citation type="submission" date="2018-08" db="EMBL/GenBank/DDBJ databases">
        <title>A genome reference for cultivated species of the human gut microbiota.</title>
        <authorList>
            <person name="Zou Y."/>
            <person name="Xue W."/>
            <person name="Luo G."/>
        </authorList>
    </citation>
    <scope>NUCLEOTIDE SEQUENCE [LARGE SCALE GENOMIC DNA]</scope>
    <source>
        <strain evidence="1 2">AF10-31</strain>
    </source>
</reference>
<evidence type="ECO:0000313" key="2">
    <source>
        <dbReference type="Proteomes" id="UP000284651"/>
    </source>
</evidence>
<accession>A0A413CR91</accession>
<gene>
    <name evidence="1" type="ORF">DWV56_10260</name>
</gene>
<dbReference type="EMBL" id="QSAT01000039">
    <property type="protein sequence ID" value="RGW72767.1"/>
    <property type="molecule type" value="Genomic_DNA"/>
</dbReference>
<dbReference type="Proteomes" id="UP000284651">
    <property type="component" value="Unassembled WGS sequence"/>
</dbReference>
<dbReference type="RefSeq" id="WP_118357707.1">
    <property type="nucleotide sequence ID" value="NZ_QSAT01000039.1"/>
</dbReference>